<feature type="domain" description="ACT" evidence="29">
    <location>
        <begin position="401"/>
        <end position="478"/>
    </location>
</feature>
<dbReference type="UniPathway" id="UPA00050">
    <property type="reaction ID" value="UER00063"/>
</dbReference>
<dbReference type="UniPathway" id="UPA00051">
    <property type="reaction ID" value="UER00462"/>
</dbReference>
<dbReference type="PANTHER" id="PTHR43070:SF3">
    <property type="entry name" value="HOMOSERINE DEHYDROGENASE"/>
    <property type="match status" value="1"/>
</dbReference>
<comment type="caution">
    <text evidence="30">The sequence shown here is derived from an EMBL/GenBank/DDBJ whole genome shotgun (WGS) entry which is preliminary data.</text>
</comment>
<dbReference type="InterPro" id="IPR036393">
    <property type="entry name" value="AceGlu_kinase-like_sf"/>
</dbReference>
<dbReference type="InterPro" id="IPR005106">
    <property type="entry name" value="Asp/hSer_DH_NAD-bd"/>
</dbReference>
<dbReference type="InterPro" id="IPR018042">
    <property type="entry name" value="Aspartate_kinase_CS"/>
</dbReference>
<dbReference type="OrthoDB" id="9799110at2"/>
<dbReference type="InterPro" id="IPR045865">
    <property type="entry name" value="ACT-like_dom_sf"/>
</dbReference>
<dbReference type="SUPFAM" id="SSF55347">
    <property type="entry name" value="Glyceraldehyde-3-phosphate dehydrogenase-like, C-terminal domain"/>
    <property type="match status" value="1"/>
</dbReference>
<dbReference type="GO" id="GO:0009089">
    <property type="term" value="P:lysine biosynthetic process via diaminopimelate"/>
    <property type="evidence" value="ECO:0007669"/>
    <property type="project" value="UniProtKB-UniRule"/>
</dbReference>
<dbReference type="Gene3D" id="3.40.50.720">
    <property type="entry name" value="NAD(P)-binding Rossmann-like Domain"/>
    <property type="match status" value="1"/>
</dbReference>
<comment type="cofactor">
    <cofactor evidence="1">
        <name>a metal cation</name>
        <dbReference type="ChEBI" id="CHEBI:25213"/>
    </cofactor>
</comment>
<dbReference type="InterPro" id="IPR011147">
    <property type="entry name" value="Bifunc_Aspkin/hSer_DH"/>
</dbReference>
<comment type="function">
    <text evidence="24">Bifunctional aspartate kinase and homoserine dehydrogenase that catalyzes the first and the third steps toward the synthesis of lysine, methionine and threonine from aspartate.</text>
</comment>
<dbReference type="GO" id="GO:0009090">
    <property type="term" value="P:homoserine biosynthetic process"/>
    <property type="evidence" value="ECO:0007669"/>
    <property type="project" value="UniProtKB-ARBA"/>
</dbReference>
<evidence type="ECO:0000256" key="23">
    <source>
        <dbReference type="ARBA" id="ARBA00023268"/>
    </source>
</evidence>
<dbReference type="PROSITE" id="PS00324">
    <property type="entry name" value="ASPARTOKINASE"/>
    <property type="match status" value="1"/>
</dbReference>
<comment type="catalytic activity">
    <reaction evidence="25">
        <text>L-aspartate + ATP = 4-phospho-L-aspartate + ADP</text>
        <dbReference type="Rhea" id="RHEA:23776"/>
        <dbReference type="ChEBI" id="CHEBI:29991"/>
        <dbReference type="ChEBI" id="CHEBI:30616"/>
        <dbReference type="ChEBI" id="CHEBI:57535"/>
        <dbReference type="ChEBI" id="CHEBI:456216"/>
        <dbReference type="EC" id="2.7.2.4"/>
    </reaction>
    <physiologicalReaction direction="left-to-right" evidence="25">
        <dbReference type="Rhea" id="RHEA:23777"/>
    </physiologicalReaction>
</comment>
<dbReference type="SUPFAM" id="SSF51735">
    <property type="entry name" value="NAD(P)-binding Rossmann-fold domains"/>
    <property type="match status" value="1"/>
</dbReference>
<evidence type="ECO:0000256" key="20">
    <source>
        <dbReference type="ARBA" id="ARBA00023053"/>
    </source>
</evidence>
<dbReference type="EC" id="1.1.1.3" evidence="28"/>
<dbReference type="InterPro" id="IPR042199">
    <property type="entry name" value="AsparK_Bifunc_asparK/hSer_DH"/>
</dbReference>
<evidence type="ECO:0000256" key="16">
    <source>
        <dbReference type="ARBA" id="ARBA00022840"/>
    </source>
</evidence>
<dbReference type="SUPFAM" id="SSF53633">
    <property type="entry name" value="Carbamate kinase-like"/>
    <property type="match status" value="1"/>
</dbReference>
<dbReference type="GO" id="GO:0005524">
    <property type="term" value="F:ATP binding"/>
    <property type="evidence" value="ECO:0007669"/>
    <property type="project" value="UniProtKB-UniRule"/>
</dbReference>
<keyword evidence="15 28" id="KW-0418">Kinase</keyword>
<dbReference type="FunFam" id="3.30.360.10:FF:000006">
    <property type="entry name" value="Bifunctional aspartokinase/homoserine dehydrogenase"/>
    <property type="match status" value="1"/>
</dbReference>
<evidence type="ECO:0000256" key="22">
    <source>
        <dbReference type="ARBA" id="ARBA00023167"/>
    </source>
</evidence>
<evidence type="ECO:0000256" key="6">
    <source>
        <dbReference type="ARBA" id="ARBA00005139"/>
    </source>
</evidence>
<comment type="catalytic activity">
    <reaction evidence="26">
        <text>L-homoserine + NADP(+) = L-aspartate 4-semialdehyde + NADPH + H(+)</text>
        <dbReference type="Rhea" id="RHEA:15761"/>
        <dbReference type="ChEBI" id="CHEBI:15378"/>
        <dbReference type="ChEBI" id="CHEBI:57476"/>
        <dbReference type="ChEBI" id="CHEBI:57783"/>
        <dbReference type="ChEBI" id="CHEBI:58349"/>
        <dbReference type="ChEBI" id="CHEBI:537519"/>
        <dbReference type="EC" id="1.1.1.3"/>
    </reaction>
    <physiologicalReaction direction="right-to-left" evidence="26">
        <dbReference type="Rhea" id="RHEA:15763"/>
    </physiologicalReaction>
</comment>
<dbReference type="CDD" id="cd04257">
    <property type="entry name" value="AAK_AK-HSDH"/>
    <property type="match status" value="1"/>
</dbReference>
<dbReference type="NCBIfam" id="NF006959">
    <property type="entry name" value="PRK09436.1"/>
    <property type="match status" value="1"/>
</dbReference>
<reference evidence="30 31" key="1">
    <citation type="submission" date="2014-05" db="EMBL/GenBank/DDBJ databases">
        <title>ATOL: Assembling a taxonomically balanced genome-scale reconstruction of the evolutionary history of the Enterobacteriaceae.</title>
        <authorList>
            <person name="Plunkett G.III."/>
            <person name="Neeno-Eckwall E.C."/>
            <person name="Glasner J.D."/>
            <person name="Perna N.T."/>
        </authorList>
    </citation>
    <scope>NUCLEOTIDE SEQUENCE [LARGE SCALE GENOMIC DNA]</scope>
    <source>
        <strain evidence="30 31">ATCC 33301</strain>
    </source>
</reference>
<evidence type="ECO:0000256" key="19">
    <source>
        <dbReference type="ARBA" id="ARBA00023027"/>
    </source>
</evidence>
<evidence type="ECO:0000256" key="4">
    <source>
        <dbReference type="ARBA" id="ARBA00005056"/>
    </source>
</evidence>
<accession>A0A085JJE5</accession>
<evidence type="ECO:0000256" key="18">
    <source>
        <dbReference type="ARBA" id="ARBA00023002"/>
    </source>
</evidence>
<dbReference type="Proteomes" id="UP000028602">
    <property type="component" value="Unassembled WGS sequence"/>
</dbReference>
<evidence type="ECO:0000256" key="25">
    <source>
        <dbReference type="ARBA" id="ARBA00048561"/>
    </source>
</evidence>
<dbReference type="eggNOG" id="COG0527">
    <property type="taxonomic scope" value="Bacteria"/>
</dbReference>
<dbReference type="GO" id="GO:0046872">
    <property type="term" value="F:metal ion binding"/>
    <property type="evidence" value="ECO:0007669"/>
    <property type="project" value="UniProtKB-KW"/>
</dbReference>
<dbReference type="RefSeq" id="WP_029989814.1">
    <property type="nucleotide sequence ID" value="NZ_ATMJ01000012.1"/>
</dbReference>
<evidence type="ECO:0000259" key="29">
    <source>
        <dbReference type="PROSITE" id="PS51671"/>
    </source>
</evidence>
<dbReference type="GO" id="GO:0004072">
    <property type="term" value="F:aspartate kinase activity"/>
    <property type="evidence" value="ECO:0007669"/>
    <property type="project" value="UniProtKB-UniRule"/>
</dbReference>
<dbReference type="PROSITE" id="PS01042">
    <property type="entry name" value="HOMOSER_DHGENASE"/>
    <property type="match status" value="1"/>
</dbReference>
<dbReference type="InterPro" id="IPR036291">
    <property type="entry name" value="NAD(P)-bd_dom_sf"/>
</dbReference>
<comment type="pathway">
    <text evidence="2 28">Amino-acid biosynthesis; L-lysine biosynthesis via DAP pathway; (S)-tetrahydrodipicolinate from L-aspartate: step 1/4.</text>
</comment>
<dbReference type="Gene3D" id="3.30.2130.10">
    <property type="entry name" value="VC0802-like"/>
    <property type="match status" value="1"/>
</dbReference>
<evidence type="ECO:0000256" key="21">
    <source>
        <dbReference type="ARBA" id="ARBA00023154"/>
    </source>
</evidence>
<evidence type="ECO:0000256" key="24">
    <source>
        <dbReference type="ARBA" id="ARBA00044938"/>
    </source>
</evidence>
<evidence type="ECO:0000256" key="5">
    <source>
        <dbReference type="ARBA" id="ARBA00005062"/>
    </source>
</evidence>
<name>A0A085JJE5_9GAMM</name>
<keyword evidence="17 28" id="KW-0521">NADP</keyword>
<dbReference type="GO" id="GO:0009088">
    <property type="term" value="P:threonine biosynthetic process"/>
    <property type="evidence" value="ECO:0007669"/>
    <property type="project" value="UniProtKB-UniRule"/>
</dbReference>
<evidence type="ECO:0000313" key="31">
    <source>
        <dbReference type="Proteomes" id="UP000028602"/>
    </source>
</evidence>
<keyword evidence="11 28" id="KW-0808">Transferase</keyword>
<evidence type="ECO:0000256" key="17">
    <source>
        <dbReference type="ARBA" id="ARBA00022857"/>
    </source>
</evidence>
<dbReference type="PIRSF" id="PIRSF000727">
    <property type="entry name" value="ThrA"/>
    <property type="match status" value="1"/>
</dbReference>
<keyword evidence="16 28" id="KW-0067">ATP-binding</keyword>
<comment type="pathway">
    <text evidence="4 28">Amino-acid biosynthesis; L-threonine biosynthesis; L-threonine from L-aspartate: step 3/5.</text>
</comment>
<evidence type="ECO:0000256" key="15">
    <source>
        <dbReference type="ARBA" id="ARBA00022777"/>
    </source>
</evidence>
<evidence type="ECO:0000256" key="8">
    <source>
        <dbReference type="ARBA" id="ARBA00010046"/>
    </source>
</evidence>
<comment type="pathway">
    <text evidence="3 28">Amino-acid biosynthesis; L-methionine biosynthesis via de novo pathway; L-homoserine from L-aspartate: step 1/3.</text>
</comment>
<dbReference type="FunFam" id="3.40.1160.10:FF:000016">
    <property type="entry name" value="Bifunctional aspartokinase/homoserine dehydrogenase"/>
    <property type="match status" value="1"/>
</dbReference>
<keyword evidence="21" id="KW-0457">Lysine biosynthesis</keyword>
<dbReference type="InterPro" id="IPR002912">
    <property type="entry name" value="ACT_dom"/>
</dbReference>
<protein>
    <recommendedName>
        <fullName evidence="28">Bifunctional aspartokinase/homoserine dehydrogenase</fullName>
    </recommendedName>
    <domain>
        <recommendedName>
            <fullName evidence="28">Aspartokinase</fullName>
            <ecNumber evidence="28">2.7.2.4</ecNumber>
        </recommendedName>
    </domain>
    <domain>
        <recommendedName>
            <fullName evidence="28">Homoserine dehydrogenase</fullName>
            <ecNumber evidence="28">1.1.1.3</ecNumber>
        </recommendedName>
    </domain>
</protein>
<dbReference type="Pfam" id="PF00742">
    <property type="entry name" value="Homoserine_dh"/>
    <property type="match status" value="1"/>
</dbReference>
<evidence type="ECO:0000256" key="7">
    <source>
        <dbReference type="ARBA" id="ARBA00007952"/>
    </source>
</evidence>
<dbReference type="InterPro" id="IPR001341">
    <property type="entry name" value="Asp_kinase"/>
</dbReference>
<comment type="pathway">
    <text evidence="5 28">Amino-acid biosynthesis; L-methionine biosynthesis via de novo pathway; L-homoserine from L-aspartate: step 3/3.</text>
</comment>
<dbReference type="UniPathway" id="UPA00034">
    <property type="reaction ID" value="UER00015"/>
</dbReference>
<evidence type="ECO:0000256" key="13">
    <source>
        <dbReference type="ARBA" id="ARBA00022723"/>
    </source>
</evidence>
<dbReference type="GO" id="GO:0004412">
    <property type="term" value="F:homoserine dehydrogenase activity"/>
    <property type="evidence" value="ECO:0007669"/>
    <property type="project" value="UniProtKB-UniRule"/>
</dbReference>
<comment type="subunit">
    <text evidence="9 28">Homotetramer.</text>
</comment>
<dbReference type="eggNOG" id="COG0460">
    <property type="taxonomic scope" value="Bacteria"/>
</dbReference>
<dbReference type="Gene3D" id="3.40.1160.10">
    <property type="entry name" value="Acetylglutamate kinase-like"/>
    <property type="match status" value="1"/>
</dbReference>
<evidence type="ECO:0000256" key="3">
    <source>
        <dbReference type="ARBA" id="ARBA00004986"/>
    </source>
</evidence>
<evidence type="ECO:0000256" key="14">
    <source>
        <dbReference type="ARBA" id="ARBA00022741"/>
    </source>
</evidence>
<dbReference type="AlphaFoldDB" id="A0A085JJE5"/>
<dbReference type="Pfam" id="PF22468">
    <property type="entry name" value="ACT_9"/>
    <property type="match status" value="2"/>
</dbReference>
<dbReference type="EMBL" id="JMPR01000020">
    <property type="protein sequence ID" value="KFD20591.1"/>
    <property type="molecule type" value="Genomic_DNA"/>
</dbReference>
<dbReference type="InterPro" id="IPR054352">
    <property type="entry name" value="ACT_Aspartokinase"/>
</dbReference>
<proteinExistence type="inferred from homology"/>
<dbReference type="Gene3D" id="3.30.360.10">
    <property type="entry name" value="Dihydrodipicolinate Reductase, domain 2"/>
    <property type="match status" value="1"/>
</dbReference>
<keyword evidence="31" id="KW-1185">Reference proteome</keyword>
<dbReference type="NCBIfam" id="TIGR00657">
    <property type="entry name" value="asp_kinases"/>
    <property type="match status" value="1"/>
</dbReference>
<keyword evidence="20" id="KW-0915">Sodium</keyword>
<evidence type="ECO:0000313" key="30">
    <source>
        <dbReference type="EMBL" id="KFD20591.1"/>
    </source>
</evidence>
<evidence type="ECO:0000256" key="9">
    <source>
        <dbReference type="ARBA" id="ARBA00011881"/>
    </source>
</evidence>
<keyword evidence="13" id="KW-0479">Metal-binding</keyword>
<dbReference type="Gene3D" id="1.20.120.1320">
    <property type="entry name" value="Aspartokinase, catalytic domain"/>
    <property type="match status" value="1"/>
</dbReference>
<comment type="catalytic activity">
    <reaction evidence="27">
        <text>L-homoserine + NAD(+) = L-aspartate 4-semialdehyde + NADH + H(+)</text>
        <dbReference type="Rhea" id="RHEA:15757"/>
        <dbReference type="ChEBI" id="CHEBI:15378"/>
        <dbReference type="ChEBI" id="CHEBI:57476"/>
        <dbReference type="ChEBI" id="CHEBI:57540"/>
        <dbReference type="ChEBI" id="CHEBI:57945"/>
        <dbReference type="ChEBI" id="CHEBI:537519"/>
        <dbReference type="EC" id="1.1.1.3"/>
    </reaction>
    <physiologicalReaction direction="right-to-left" evidence="27">
        <dbReference type="Rhea" id="RHEA:15759"/>
    </physiologicalReaction>
</comment>
<dbReference type="CDD" id="cd04922">
    <property type="entry name" value="ACT_AKi-HSDH-ThrA_2"/>
    <property type="match status" value="1"/>
</dbReference>
<dbReference type="FunFam" id="3.40.50.720:FF:000083">
    <property type="entry name" value="Bifunctional aspartokinase/homoserine dehydrogenase"/>
    <property type="match status" value="1"/>
</dbReference>
<comment type="similarity">
    <text evidence="7 28">In the C-terminal section; belongs to the homoserine dehydrogenase family.</text>
</comment>
<dbReference type="SUPFAM" id="SSF55021">
    <property type="entry name" value="ACT-like"/>
    <property type="match status" value="2"/>
</dbReference>
<dbReference type="PANTHER" id="PTHR43070">
    <property type="match status" value="1"/>
</dbReference>
<keyword evidence="14 28" id="KW-0547">Nucleotide-binding</keyword>
<dbReference type="InterPro" id="IPR001342">
    <property type="entry name" value="HDH_cat"/>
</dbReference>
<sequence>MRVLKFGGTSVANAERFMRVVDILENNAKQEQVATVLSAPARITNHLVALIEKTISGQDASANLNEARQIFETLLQELSAAQPGLDVAALTHFLETEFTRLQHVIHGITLLGQCPDSVNAAVICTGEKLSIAIMQALLQARGHRVTVIDPVEKLLAIGGYLESTVDITESTRRIAASQIPADHFILMAGFTAGNEQGELVVLGRNGSDYSAAVLAACLRADCCEIWTDVDGVYTCDPRQVPDARLLTSMSYQEAMELSYFGAKVLHPRTITPIARFQIPCIIKNTANPAAPGTLISGNAGDDNTPVKGITNLNNMAMFNVSGPGMKGMVGMAARVFAVMSRKGISVVLITQSSSEYSISFCVPQNEMLAARRALEDEFYLELKDGLLEPLDVIEKLAVISVVGDGMRTLRGISAKFFAALARANINIVAIAQGSSERSISAVVSNEDATTGVRVVHQMLFATDQVIEVFVVGTGGVGSALLEQLHRQQKWLKNKHIDLRVCGIANSRAMLTNVHGIPLDNWQEQLSGAKEVFSLERLTRLAKEYHLLNPVIVDCTSSQSMADQYADFLSEGFHVVTPNKKANTSSREYYQEIRTAAEKSRRKFLYDTNVGAGLPVIENLQNLLNAGDELIKFDGVLSGSLSYIFGMLDDGVTLSEATRKARELGFTEPDPRDDLSGMDVARKLLILAREAGMSLELSDIAIEAVLPQALTDLADTEEFMRRLPELDAAFAARVSEAREEGKVLRFVGAIDEQGQCSVKIAAVDNNDPLYKVKNGENALAFYSRYYQPIPLVLRGYGAGNDVTAAGVFADLLRTLSWKLGV</sequence>
<keyword evidence="22" id="KW-0486">Methionine biosynthesis</keyword>
<evidence type="ECO:0000256" key="26">
    <source>
        <dbReference type="ARBA" id="ARBA00048841"/>
    </source>
</evidence>
<evidence type="ECO:0000256" key="27">
    <source>
        <dbReference type="ARBA" id="ARBA00049031"/>
    </source>
</evidence>
<evidence type="ECO:0000256" key="28">
    <source>
        <dbReference type="PIRNR" id="PIRNR000727"/>
    </source>
</evidence>
<evidence type="ECO:0000256" key="11">
    <source>
        <dbReference type="ARBA" id="ARBA00022679"/>
    </source>
</evidence>
<keyword evidence="12" id="KW-0791">Threonine biosynthesis</keyword>
<dbReference type="Pfam" id="PF00696">
    <property type="entry name" value="AA_kinase"/>
    <property type="match status" value="1"/>
</dbReference>
<organism evidence="30 31">
    <name type="scientific">Tatumella ptyseos ATCC 33301</name>
    <dbReference type="NCBI Taxonomy" id="1005995"/>
    <lineage>
        <taxon>Bacteria</taxon>
        <taxon>Pseudomonadati</taxon>
        <taxon>Pseudomonadota</taxon>
        <taxon>Gammaproteobacteria</taxon>
        <taxon>Enterobacterales</taxon>
        <taxon>Erwiniaceae</taxon>
        <taxon>Tatumella</taxon>
    </lineage>
</organism>
<evidence type="ECO:0000256" key="12">
    <source>
        <dbReference type="ARBA" id="ARBA00022697"/>
    </source>
</evidence>
<dbReference type="CDD" id="cd04921">
    <property type="entry name" value="ACT_AKi-HSDH-ThrA-like_1"/>
    <property type="match status" value="1"/>
</dbReference>
<dbReference type="InterPro" id="IPR041743">
    <property type="entry name" value="AK-HSDH_N"/>
</dbReference>
<dbReference type="InterPro" id="IPR001048">
    <property type="entry name" value="Asp/Glu/Uridylate_kinase"/>
</dbReference>
<dbReference type="GO" id="GO:0050661">
    <property type="term" value="F:NADP binding"/>
    <property type="evidence" value="ECO:0007669"/>
    <property type="project" value="UniProtKB-UniRule"/>
</dbReference>
<dbReference type="FunFam" id="3.30.2130.10:FF:000001">
    <property type="entry name" value="Bifunctional aspartokinase/homoserine dehydrogenase"/>
    <property type="match status" value="1"/>
</dbReference>
<keyword evidence="23" id="KW-0511">Multifunctional enzyme</keyword>
<comment type="pathway">
    <text evidence="6 28">Amino-acid biosynthesis; L-threonine biosynthesis; L-threonine from L-aspartate: step 1/5.</text>
</comment>
<dbReference type="PROSITE" id="PS51671">
    <property type="entry name" value="ACT"/>
    <property type="match status" value="2"/>
</dbReference>
<dbReference type="Pfam" id="PF03447">
    <property type="entry name" value="NAD_binding_3"/>
    <property type="match status" value="1"/>
</dbReference>
<dbReference type="GO" id="GO:0009086">
    <property type="term" value="P:methionine biosynthetic process"/>
    <property type="evidence" value="ECO:0007669"/>
    <property type="project" value="UniProtKB-KW"/>
</dbReference>
<evidence type="ECO:0000256" key="1">
    <source>
        <dbReference type="ARBA" id="ARBA00001920"/>
    </source>
</evidence>
<dbReference type="EC" id="2.7.2.4" evidence="28"/>
<keyword evidence="10 28" id="KW-0028">Amino-acid biosynthesis</keyword>
<dbReference type="InterPro" id="IPR049638">
    <property type="entry name" value="AK-HD"/>
</dbReference>
<evidence type="ECO:0000256" key="10">
    <source>
        <dbReference type="ARBA" id="ARBA00022605"/>
    </source>
</evidence>
<keyword evidence="18 28" id="KW-0560">Oxidoreductase</keyword>
<evidence type="ECO:0000256" key="2">
    <source>
        <dbReference type="ARBA" id="ARBA00004766"/>
    </source>
</evidence>
<dbReference type="InterPro" id="IPR019811">
    <property type="entry name" value="HDH_CS"/>
</dbReference>
<feature type="domain" description="ACT" evidence="29">
    <location>
        <begin position="320"/>
        <end position="394"/>
    </location>
</feature>
<comment type="similarity">
    <text evidence="8 28">In the N-terminal section; belongs to the aspartokinase family.</text>
</comment>
<gene>
    <name evidence="30" type="primary">thrA</name>
    <name evidence="30" type="ORF">GTPT_1124</name>
</gene>
<keyword evidence="19" id="KW-0520">NAD</keyword>